<dbReference type="EMBL" id="JADKNH010000001">
    <property type="protein sequence ID" value="MBF4691803.1"/>
    <property type="molecule type" value="Genomic_DNA"/>
</dbReference>
<keyword evidence="2" id="KW-1185">Reference proteome</keyword>
<proteinExistence type="predicted"/>
<organism evidence="1 2">
    <name type="scientific">Fusibacter ferrireducens</name>
    <dbReference type="NCBI Taxonomy" id="2785058"/>
    <lineage>
        <taxon>Bacteria</taxon>
        <taxon>Bacillati</taxon>
        <taxon>Bacillota</taxon>
        <taxon>Clostridia</taxon>
        <taxon>Eubacteriales</taxon>
        <taxon>Eubacteriales Family XII. Incertae Sedis</taxon>
        <taxon>Fusibacter</taxon>
    </lineage>
</organism>
<evidence type="ECO:0000313" key="2">
    <source>
        <dbReference type="Proteomes" id="UP000614200"/>
    </source>
</evidence>
<evidence type="ECO:0000313" key="1">
    <source>
        <dbReference type="EMBL" id="MBF4691803.1"/>
    </source>
</evidence>
<dbReference type="Proteomes" id="UP000614200">
    <property type="component" value="Unassembled WGS sequence"/>
</dbReference>
<comment type="caution">
    <text evidence="1">The sequence shown here is derived from an EMBL/GenBank/DDBJ whole genome shotgun (WGS) entry which is preliminary data.</text>
</comment>
<dbReference type="RefSeq" id="WP_194700034.1">
    <property type="nucleotide sequence ID" value="NZ_JADKNH010000001.1"/>
</dbReference>
<protein>
    <submittedName>
        <fullName evidence="1">Uncharacterized protein</fullName>
    </submittedName>
</protein>
<name>A0ABR9ZNV2_9FIRM</name>
<gene>
    <name evidence="1" type="ORF">ISU02_01660</name>
</gene>
<accession>A0ABR9ZNV2</accession>
<sequence length="95" mass="10712">MKSDKFLIYLLLVSLLLTVCVPIDSYGLSADLKISGVYSDSELARAVELGFGTYEKNSNISYKNFFLMLDKVIERSNTEALGEWQKTFSEARKST</sequence>
<reference evidence="1 2" key="1">
    <citation type="submission" date="2020-11" db="EMBL/GenBank/DDBJ databases">
        <title>Fusibacter basophilias sp. nov.</title>
        <authorList>
            <person name="Qiu D."/>
        </authorList>
    </citation>
    <scope>NUCLEOTIDE SEQUENCE [LARGE SCALE GENOMIC DNA]</scope>
    <source>
        <strain evidence="1 2">Q10-2</strain>
    </source>
</reference>